<dbReference type="Proteomes" id="UP000009022">
    <property type="component" value="Unassembled WGS sequence"/>
</dbReference>
<dbReference type="EMBL" id="DS985244">
    <property type="protein sequence ID" value="EDV25804.1"/>
    <property type="molecule type" value="Genomic_DNA"/>
</dbReference>
<dbReference type="InParanoid" id="B3RUF3"/>
<dbReference type="HOGENOM" id="CLU_084880_0_0_1"/>
<evidence type="ECO:0000256" key="1">
    <source>
        <dbReference type="SAM" id="SignalP"/>
    </source>
</evidence>
<dbReference type="AlphaFoldDB" id="B3RUF3"/>
<keyword evidence="3" id="KW-1185">Reference proteome</keyword>
<dbReference type="RefSeq" id="XP_002111837.1">
    <property type="nucleotide sequence ID" value="XM_002111801.1"/>
</dbReference>
<feature type="signal peptide" evidence="1">
    <location>
        <begin position="1"/>
        <end position="21"/>
    </location>
</feature>
<gene>
    <name evidence="2" type="ORF">TRIADDRAFT_63826</name>
</gene>
<sequence>MLRYTLFFYFMVIAILPIARSAVVNPKPTTCAAVRSIYHVSQNGYFTLHDSTNKPYLAFCDFQSDPGFAWTLIESLSRTNAATTTFRKSFYYNVPSNECTPNWSNYRLSKAKMSALKQAASSTHFRATCNFDNQNEKGLANRRDYIRVSFCAYNSFFSARNAWICAVVDYINIRGYSCSKCNIPFYSYSNYHLFVDLPQAKVSCGRFNVPDVKSGEDIFGNYVHYHPKFSCTMNSTSTTNWWIGGAFYD</sequence>
<proteinExistence type="predicted"/>
<evidence type="ECO:0000313" key="2">
    <source>
        <dbReference type="EMBL" id="EDV25804.1"/>
    </source>
</evidence>
<dbReference type="GeneID" id="6753050"/>
<protein>
    <recommendedName>
        <fullName evidence="4">Fibrinogen C-terminal domain-containing protein</fullName>
    </recommendedName>
</protein>
<dbReference type="CTD" id="6753050"/>
<accession>B3RUF3</accession>
<name>B3RUF3_TRIAD</name>
<dbReference type="GO" id="GO:0070492">
    <property type="term" value="F:oligosaccharide binding"/>
    <property type="evidence" value="ECO:0000318"/>
    <property type="project" value="GO_Central"/>
</dbReference>
<dbReference type="eggNOG" id="ENOG502STZ8">
    <property type="taxonomic scope" value="Eukaryota"/>
</dbReference>
<dbReference type="OrthoDB" id="5961510at2759"/>
<keyword evidence="1" id="KW-0732">Signal</keyword>
<reference evidence="2 3" key="1">
    <citation type="journal article" date="2008" name="Nature">
        <title>The Trichoplax genome and the nature of placozoans.</title>
        <authorList>
            <person name="Srivastava M."/>
            <person name="Begovic E."/>
            <person name="Chapman J."/>
            <person name="Putnam N.H."/>
            <person name="Hellsten U."/>
            <person name="Kawashima T."/>
            <person name="Kuo A."/>
            <person name="Mitros T."/>
            <person name="Salamov A."/>
            <person name="Carpenter M.L."/>
            <person name="Signorovitch A.Y."/>
            <person name="Moreno M.A."/>
            <person name="Kamm K."/>
            <person name="Grimwood J."/>
            <person name="Schmutz J."/>
            <person name="Shapiro H."/>
            <person name="Grigoriev I.V."/>
            <person name="Buss L.W."/>
            <person name="Schierwater B."/>
            <person name="Dellaporta S.L."/>
            <person name="Rokhsar D.S."/>
        </authorList>
    </citation>
    <scope>NUCLEOTIDE SEQUENCE [LARGE SCALE GENOMIC DNA]</scope>
    <source>
        <strain evidence="2 3">Grell-BS-1999</strain>
    </source>
</reference>
<dbReference type="PhylomeDB" id="B3RUF3"/>
<feature type="chain" id="PRO_5002796966" description="Fibrinogen C-terminal domain-containing protein" evidence="1">
    <location>
        <begin position="22"/>
        <end position="249"/>
    </location>
</feature>
<evidence type="ECO:0000313" key="3">
    <source>
        <dbReference type="Proteomes" id="UP000009022"/>
    </source>
</evidence>
<evidence type="ECO:0008006" key="4">
    <source>
        <dbReference type="Google" id="ProtNLM"/>
    </source>
</evidence>
<dbReference type="OMA" id="NAWICAV"/>
<dbReference type="KEGG" id="tad:TRIADDRAFT_63826"/>
<dbReference type="GO" id="GO:0005615">
    <property type="term" value="C:extracellular space"/>
    <property type="evidence" value="ECO:0000318"/>
    <property type="project" value="GO_Central"/>
</dbReference>
<organism evidence="2 3">
    <name type="scientific">Trichoplax adhaerens</name>
    <name type="common">Trichoplax reptans</name>
    <dbReference type="NCBI Taxonomy" id="10228"/>
    <lineage>
        <taxon>Eukaryota</taxon>
        <taxon>Metazoa</taxon>
        <taxon>Placozoa</taxon>
        <taxon>Uniplacotomia</taxon>
        <taxon>Trichoplacea</taxon>
        <taxon>Trichoplacidae</taxon>
        <taxon>Trichoplax</taxon>
    </lineage>
</organism>